<organism evidence="1 2">
    <name type="scientific">Cylicocyclus nassatus</name>
    <name type="common">Nematode worm</name>
    <dbReference type="NCBI Taxonomy" id="53992"/>
    <lineage>
        <taxon>Eukaryota</taxon>
        <taxon>Metazoa</taxon>
        <taxon>Ecdysozoa</taxon>
        <taxon>Nematoda</taxon>
        <taxon>Chromadorea</taxon>
        <taxon>Rhabditida</taxon>
        <taxon>Rhabditina</taxon>
        <taxon>Rhabditomorpha</taxon>
        <taxon>Strongyloidea</taxon>
        <taxon>Strongylidae</taxon>
        <taxon>Cylicocyclus</taxon>
    </lineage>
</organism>
<name>A0AA36MEP8_CYLNA</name>
<accession>A0AA36MEP8</accession>
<dbReference type="PANTHER" id="PTHR35373">
    <property type="entry name" value="PROTEIN CBG16894"/>
    <property type="match status" value="1"/>
</dbReference>
<sequence length="159" mass="18531">MSSDECASIHQITPARPRHRAITRVCVISDDPQKDESPSELDNDDGKESLYEDRFCKVTETDIFVKCYYFPCGSQARIPLQDIKSLRIQAQTDECSSIAWGSVDDVIWWAFDSKRRLRAKPYCNVVIRETRRPYLVGFTIRDRKNFENVLRHLQSIRIS</sequence>
<proteinExistence type="predicted"/>
<evidence type="ECO:0000313" key="1">
    <source>
        <dbReference type="EMBL" id="CAJ0606697.1"/>
    </source>
</evidence>
<comment type="caution">
    <text evidence="1">The sequence shown here is derived from an EMBL/GenBank/DDBJ whole genome shotgun (WGS) entry which is preliminary data.</text>
</comment>
<dbReference type="Proteomes" id="UP001176961">
    <property type="component" value="Unassembled WGS sequence"/>
</dbReference>
<reference evidence="1" key="1">
    <citation type="submission" date="2023-07" db="EMBL/GenBank/DDBJ databases">
        <authorList>
            <consortium name="CYATHOMIX"/>
        </authorList>
    </citation>
    <scope>NUCLEOTIDE SEQUENCE</scope>
    <source>
        <strain evidence="1">N/A</strain>
    </source>
</reference>
<evidence type="ECO:0000313" key="2">
    <source>
        <dbReference type="Proteomes" id="UP001176961"/>
    </source>
</evidence>
<gene>
    <name evidence="1" type="ORF">CYNAS_LOCUS18680</name>
</gene>
<dbReference type="AlphaFoldDB" id="A0AA36MEP8"/>
<keyword evidence="2" id="KW-1185">Reference proteome</keyword>
<dbReference type="EMBL" id="CATQJL010000316">
    <property type="protein sequence ID" value="CAJ0606697.1"/>
    <property type="molecule type" value="Genomic_DNA"/>
</dbReference>
<protein>
    <submittedName>
        <fullName evidence="1">Uncharacterized protein</fullName>
    </submittedName>
</protein>